<dbReference type="PANTHER" id="PTHR43555:SF1">
    <property type="entry name" value="PHOSPHORIBOSYLFORMYLGLYCINAMIDINE SYNTHASE SUBUNIT PURL"/>
    <property type="match status" value="1"/>
</dbReference>
<dbReference type="InterPro" id="IPR010918">
    <property type="entry name" value="PurM-like_C_dom"/>
</dbReference>
<dbReference type="GO" id="GO:0006189">
    <property type="term" value="P:'de novo' IMP biosynthetic process"/>
    <property type="evidence" value="ECO:0007669"/>
    <property type="project" value="InterPro"/>
</dbReference>
<accession>A0A932ZSQ5</accession>
<dbReference type="Gene3D" id="3.90.650.10">
    <property type="entry name" value="PurM-like C-terminal domain"/>
    <property type="match status" value="1"/>
</dbReference>
<dbReference type="EMBL" id="JACQRX010000129">
    <property type="protein sequence ID" value="MBI4251382.1"/>
    <property type="molecule type" value="Genomic_DNA"/>
</dbReference>
<dbReference type="InterPro" id="IPR010074">
    <property type="entry name" value="PRibForGlyAmidine_synth_PurL"/>
</dbReference>
<evidence type="ECO:0000313" key="2">
    <source>
        <dbReference type="EMBL" id="MBI4251382.1"/>
    </source>
</evidence>
<proteinExistence type="predicted"/>
<name>A0A932ZSQ5_UNCTE</name>
<dbReference type="GO" id="GO:0004642">
    <property type="term" value="F:phosphoribosylformylglycinamidine synthase activity"/>
    <property type="evidence" value="ECO:0007669"/>
    <property type="project" value="InterPro"/>
</dbReference>
<dbReference type="AlphaFoldDB" id="A0A932ZSQ5"/>
<organism evidence="2 3">
    <name type="scientific">Tectimicrobiota bacterium</name>
    <dbReference type="NCBI Taxonomy" id="2528274"/>
    <lineage>
        <taxon>Bacteria</taxon>
        <taxon>Pseudomonadati</taxon>
        <taxon>Nitrospinota/Tectimicrobiota group</taxon>
        <taxon>Candidatus Tectimicrobiota</taxon>
    </lineage>
</organism>
<dbReference type="SUPFAM" id="SSF56042">
    <property type="entry name" value="PurM C-terminal domain-like"/>
    <property type="match status" value="1"/>
</dbReference>
<dbReference type="Pfam" id="PF02769">
    <property type="entry name" value="AIRS_C"/>
    <property type="match status" value="1"/>
</dbReference>
<evidence type="ECO:0000259" key="1">
    <source>
        <dbReference type="Pfam" id="PF02769"/>
    </source>
</evidence>
<evidence type="ECO:0000313" key="3">
    <source>
        <dbReference type="Proteomes" id="UP000752292"/>
    </source>
</evidence>
<reference evidence="2" key="1">
    <citation type="submission" date="2020-07" db="EMBL/GenBank/DDBJ databases">
        <title>Huge and variable diversity of episymbiotic CPR bacteria and DPANN archaea in groundwater ecosystems.</title>
        <authorList>
            <person name="He C.Y."/>
            <person name="Keren R."/>
            <person name="Whittaker M."/>
            <person name="Farag I.F."/>
            <person name="Doudna J."/>
            <person name="Cate J.H.D."/>
            <person name="Banfield J.F."/>
        </authorList>
    </citation>
    <scope>NUCLEOTIDE SEQUENCE</scope>
    <source>
        <strain evidence="2">NC_groundwater_1370_Ag_S-0.2um_69_93</strain>
    </source>
</reference>
<feature type="non-terminal residue" evidence="2">
    <location>
        <position position="1"/>
    </location>
</feature>
<protein>
    <submittedName>
        <fullName evidence="2">Phosphoribosylformylglycinamidine synthase II</fullName>
    </submittedName>
</protein>
<sequence length="170" mass="17012">HPGKAAPLPPGGAHEYVWVRCGREGGQPPAISLAAEAAVQALCREGILGGFIRSAHDLSDGGLGAALAEACLASPSAGLGARVRLPEGPGRADGRLFGEGASRILVSAPPEAEGRLREAAERLGVGLAGIGEAAGARLRVDAPDGFPILDVELGALRAAWSGALNEVFGS</sequence>
<dbReference type="PANTHER" id="PTHR43555">
    <property type="entry name" value="PHOSPHORIBOSYLFORMYLGLYCINAMIDINE SYNTHASE SUBUNIT PURL"/>
    <property type="match status" value="1"/>
</dbReference>
<gene>
    <name evidence="2" type="ORF">HY618_02900</name>
</gene>
<dbReference type="InterPro" id="IPR036676">
    <property type="entry name" value="PurM-like_C_sf"/>
</dbReference>
<dbReference type="Proteomes" id="UP000752292">
    <property type="component" value="Unassembled WGS sequence"/>
</dbReference>
<comment type="caution">
    <text evidence="2">The sequence shown here is derived from an EMBL/GenBank/DDBJ whole genome shotgun (WGS) entry which is preliminary data.</text>
</comment>
<feature type="domain" description="PurM-like C-terminal" evidence="1">
    <location>
        <begin position="27"/>
        <end position="136"/>
    </location>
</feature>